<evidence type="ECO:0008006" key="3">
    <source>
        <dbReference type="Google" id="ProtNLM"/>
    </source>
</evidence>
<dbReference type="InterPro" id="IPR032675">
    <property type="entry name" value="LRR_dom_sf"/>
</dbReference>
<protein>
    <recommendedName>
        <fullName evidence="3">F-box domain-containing protein</fullName>
    </recommendedName>
</protein>
<reference evidence="1" key="1">
    <citation type="submission" date="2019-10" db="EMBL/GenBank/DDBJ databases">
        <title>Conservation and host-specific expression of non-tandemly repeated heterogenous ribosome RNA gene in arbuscular mycorrhizal fungi.</title>
        <authorList>
            <person name="Maeda T."/>
            <person name="Kobayashi Y."/>
            <person name="Nakagawa T."/>
            <person name="Ezawa T."/>
            <person name="Yamaguchi K."/>
            <person name="Bino T."/>
            <person name="Nishimoto Y."/>
            <person name="Shigenobu S."/>
            <person name="Kawaguchi M."/>
        </authorList>
    </citation>
    <scope>NUCLEOTIDE SEQUENCE</scope>
    <source>
        <strain evidence="1">HR1</strain>
    </source>
</reference>
<dbReference type="OrthoDB" id="2369263at2759"/>
<organism evidence="1 2">
    <name type="scientific">Rhizophagus clarus</name>
    <dbReference type="NCBI Taxonomy" id="94130"/>
    <lineage>
        <taxon>Eukaryota</taxon>
        <taxon>Fungi</taxon>
        <taxon>Fungi incertae sedis</taxon>
        <taxon>Mucoromycota</taxon>
        <taxon>Glomeromycotina</taxon>
        <taxon>Glomeromycetes</taxon>
        <taxon>Glomerales</taxon>
        <taxon>Glomeraceae</taxon>
        <taxon>Rhizophagus</taxon>
    </lineage>
</organism>
<comment type="caution">
    <text evidence="1">The sequence shown here is derived from an EMBL/GenBank/DDBJ whole genome shotgun (WGS) entry which is preliminary data.</text>
</comment>
<accession>A0A8H3M217</accession>
<proteinExistence type="predicted"/>
<evidence type="ECO:0000313" key="1">
    <source>
        <dbReference type="EMBL" id="GES95279.1"/>
    </source>
</evidence>
<sequence length="581" mass="68818">MEVDCLLEVLNYLRNEYSTLYSCSLVNKLWCHQTVPILWYKPFNDEMTEKKSLTIIRTCLSCLEGDEIQELFNQENIRLSFYDLKRKPLFDYPKYLRNFHVYNFRLAFKLWFSDNLPEINNDLLKFEILYQRLINLIFKRTKGFKILSIQPDNYYNNWLNYSSLIQNEISIKYLQKFYFKYEVKQGADLFVKELSELFNLLIRYVNNLRHLNVSINFGNKLRYSSQVAILLSQLIESQKNLEILEINDFWDPRKFSPIFDAIKSQKNSLKYLRLEGLKNFEPLLNILIYCNNLEILNLKSFAQMEENINIKSINNIINLSELNIKHLYSWDIPSFLDADDMGLLLKLINHSLNTLAIDRVIDNNLLEIIKDYCPNIQNLSLGMFNASFPDILPSLLNNLSLNHLYLDIFGYNFSDVLIELTNSIPSSVNSLYLNFTLFPHQLDYFLNEMKSKPKILGIIDKNMIKNDHLEVIIKYAKNHDNLKELHWFGNLDDEIIKVNMNEARSIIPLICFPSYNFLDMNKRWCSQTIDILRSQPFRLLYSCVPIYSCGNRRQASELINVYILHISLENEQNLINNNIIR</sequence>
<dbReference type="Proteomes" id="UP000615446">
    <property type="component" value="Unassembled WGS sequence"/>
</dbReference>
<name>A0A8H3M217_9GLOM</name>
<dbReference type="AlphaFoldDB" id="A0A8H3M217"/>
<gene>
    <name evidence="1" type="ORF">RCL2_002195500</name>
</gene>
<dbReference type="Gene3D" id="3.80.10.10">
    <property type="entry name" value="Ribonuclease Inhibitor"/>
    <property type="match status" value="1"/>
</dbReference>
<evidence type="ECO:0000313" key="2">
    <source>
        <dbReference type="Proteomes" id="UP000615446"/>
    </source>
</evidence>
<dbReference type="EMBL" id="BLAL01000242">
    <property type="protein sequence ID" value="GES95279.1"/>
    <property type="molecule type" value="Genomic_DNA"/>
</dbReference>